<proteinExistence type="predicted"/>
<sequence length="462" mass="50806">MLVSALPLGVQAADKNAWRSRTIYQLLTDRFAPVSPTAPALIPNLPATCSAGSRRYCGGTWRSIIDKLDYIKDAGFTAIWISYWVTDFTQLNPHFGNGTDLKALVKAVHDRGMFLMVDIIANFAASTSTDTSEASLARQNLTFKRPDQYHPLCWIDYNSQDSIERCWMGNSNVALMDYNTENVVVQDTLIKAIRDFVKTYSIDGLRIDAAKHFPKPFWTKFCGAAGVFCMGEAYSGDTAFVAEYQSSKSLDSMLNFPAFQNGFKNAFQVPGRANMKDLGEAITKGVSTFPDPGVLGTFISSHDASRFRAITSSDSVAYNAFVWQFMFDGIPITYYGEEQEISSGLADPDQRQALWVPGNGGYKTTITYARLQRLNSLRKFLMSGNVTLATGQPGYGSERAKVVLSSATDLVFIKGPIFVILQNVSGRLVTKQRDESIGLNALIAQRVSLNAATTLALPASNF</sequence>
<organism evidence="1 2">
    <name type="scientific">Naganishia adeliensis</name>
    <dbReference type="NCBI Taxonomy" id="92952"/>
    <lineage>
        <taxon>Eukaryota</taxon>
        <taxon>Fungi</taxon>
        <taxon>Dikarya</taxon>
        <taxon>Basidiomycota</taxon>
        <taxon>Agaricomycotina</taxon>
        <taxon>Tremellomycetes</taxon>
        <taxon>Filobasidiales</taxon>
        <taxon>Filobasidiaceae</taxon>
        <taxon>Naganishia</taxon>
    </lineage>
</organism>
<evidence type="ECO:0000313" key="1">
    <source>
        <dbReference type="EMBL" id="KAJ9092599.1"/>
    </source>
</evidence>
<reference evidence="1" key="1">
    <citation type="submission" date="2023-04" db="EMBL/GenBank/DDBJ databases">
        <title>Draft Genome sequencing of Naganishia species isolated from polar environments using Oxford Nanopore Technology.</title>
        <authorList>
            <person name="Leo P."/>
            <person name="Venkateswaran K."/>
        </authorList>
    </citation>
    <scope>NUCLEOTIDE SEQUENCE</scope>
    <source>
        <strain evidence="1">MNA-CCFEE 5262</strain>
    </source>
</reference>
<gene>
    <name evidence="1" type="ORF">QFC20_007306</name>
</gene>
<dbReference type="EMBL" id="JASBWS010000169">
    <property type="protein sequence ID" value="KAJ9092599.1"/>
    <property type="molecule type" value="Genomic_DNA"/>
</dbReference>
<keyword evidence="2" id="KW-1185">Reference proteome</keyword>
<comment type="caution">
    <text evidence="1">The sequence shown here is derived from an EMBL/GenBank/DDBJ whole genome shotgun (WGS) entry which is preliminary data.</text>
</comment>
<protein>
    <submittedName>
        <fullName evidence="1">Uncharacterized protein</fullName>
    </submittedName>
</protein>
<dbReference type="Proteomes" id="UP001230649">
    <property type="component" value="Unassembled WGS sequence"/>
</dbReference>
<accession>A0ACC2V088</accession>
<evidence type="ECO:0000313" key="2">
    <source>
        <dbReference type="Proteomes" id="UP001230649"/>
    </source>
</evidence>
<name>A0ACC2V088_9TREE</name>